<protein>
    <submittedName>
        <fullName evidence="2">Uncharacterized protein</fullName>
    </submittedName>
</protein>
<organism evidence="2">
    <name type="scientific">marine sediment metagenome</name>
    <dbReference type="NCBI Taxonomy" id="412755"/>
    <lineage>
        <taxon>unclassified sequences</taxon>
        <taxon>metagenomes</taxon>
        <taxon>ecological metagenomes</taxon>
    </lineage>
</organism>
<gene>
    <name evidence="2" type="ORF">S12H4_19179</name>
</gene>
<accession>X1SS89</accession>
<dbReference type="AlphaFoldDB" id="X1SS89"/>
<evidence type="ECO:0000256" key="1">
    <source>
        <dbReference type="SAM" id="MobiDB-lite"/>
    </source>
</evidence>
<feature type="non-terminal residue" evidence="2">
    <location>
        <position position="1"/>
    </location>
</feature>
<reference evidence="2" key="1">
    <citation type="journal article" date="2014" name="Front. Microbiol.">
        <title>High frequency of phylogenetically diverse reductive dehalogenase-homologous genes in deep subseafloor sedimentary metagenomes.</title>
        <authorList>
            <person name="Kawai M."/>
            <person name="Futagami T."/>
            <person name="Toyoda A."/>
            <person name="Takaki Y."/>
            <person name="Nishi S."/>
            <person name="Hori S."/>
            <person name="Arai W."/>
            <person name="Tsubouchi T."/>
            <person name="Morono Y."/>
            <person name="Uchiyama I."/>
            <person name="Ito T."/>
            <person name="Fujiyama A."/>
            <person name="Inagaki F."/>
            <person name="Takami H."/>
        </authorList>
    </citation>
    <scope>NUCLEOTIDE SEQUENCE</scope>
    <source>
        <strain evidence="2">Expedition CK06-06</strain>
    </source>
</reference>
<name>X1SS89_9ZZZZ</name>
<feature type="region of interest" description="Disordered" evidence="1">
    <location>
        <begin position="16"/>
        <end position="53"/>
    </location>
</feature>
<proteinExistence type="predicted"/>
<evidence type="ECO:0000313" key="2">
    <source>
        <dbReference type="EMBL" id="GAI81966.1"/>
    </source>
</evidence>
<dbReference type="EMBL" id="BARW01009558">
    <property type="protein sequence ID" value="GAI81966.1"/>
    <property type="molecule type" value="Genomic_DNA"/>
</dbReference>
<comment type="caution">
    <text evidence="2">The sequence shown here is derived from an EMBL/GenBank/DDBJ whole genome shotgun (WGS) entry which is preliminary data.</text>
</comment>
<sequence length="53" mass="5675">GQKSKQELEERLNALGLSLKPQVEEGVEGEKSAQPEEVADLATGGLDENQPVE</sequence>